<name>A0ABU9BS63_9BURK</name>
<dbReference type="InterPro" id="IPR004556">
    <property type="entry name" value="HemK-like"/>
</dbReference>
<dbReference type="NCBIfam" id="TIGR00536">
    <property type="entry name" value="hemK_fam"/>
    <property type="match status" value="1"/>
</dbReference>
<evidence type="ECO:0000256" key="3">
    <source>
        <dbReference type="ARBA" id="ARBA00022691"/>
    </source>
</evidence>
<dbReference type="PANTHER" id="PTHR18895:SF74">
    <property type="entry name" value="MTRF1L RELEASE FACTOR GLUTAMINE METHYLTRANSFERASE"/>
    <property type="match status" value="1"/>
</dbReference>
<dbReference type="InterPro" id="IPR002052">
    <property type="entry name" value="DNA_methylase_N6_adenine_CS"/>
</dbReference>
<dbReference type="RefSeq" id="WP_341426368.1">
    <property type="nucleotide sequence ID" value="NZ_JBBUTG010000007.1"/>
</dbReference>
<proteinExistence type="inferred from homology"/>
<evidence type="ECO:0000313" key="9">
    <source>
        <dbReference type="Proteomes" id="UP001371218"/>
    </source>
</evidence>
<sequence>MSLTPTPRSLTDDGTTIAQSLARAAREGVDRLDAQLLLGHVMGRPRTWLIAHDDEALPEDLAAHFAALCQRRAAGEPVAYLLGQKEFHGLTLHVSPAVLVPRPDTETLVEWALDLLAGPLRDRSPPAVVDLGTGSGAIALAVKHRAPNAAVCAVDLSEDALAVAQANATRLALEVEFRAGSWWQALPGRRFDLVLSNPPYIAGDDRHLDDLKHEPSLALTPGGDGLDAIRAIVQGAPAHLSRGGWLAFEHGWDQAAAVADLLQAAGFGSVTSRHDLAGHARCTAGVWRP</sequence>
<feature type="binding site" evidence="5">
    <location>
        <begin position="197"/>
        <end position="200"/>
    </location>
    <ligand>
        <name>substrate</name>
    </ligand>
</feature>
<dbReference type="InterPro" id="IPR007848">
    <property type="entry name" value="Small_mtfrase_dom"/>
</dbReference>
<evidence type="ECO:0000259" key="6">
    <source>
        <dbReference type="Pfam" id="PF05175"/>
    </source>
</evidence>
<evidence type="ECO:0000313" key="8">
    <source>
        <dbReference type="EMBL" id="MEK8031964.1"/>
    </source>
</evidence>
<dbReference type="EC" id="2.1.1.297" evidence="5"/>
<dbReference type="PANTHER" id="PTHR18895">
    <property type="entry name" value="HEMK METHYLTRANSFERASE"/>
    <property type="match status" value="1"/>
</dbReference>
<feature type="binding site" evidence="5">
    <location>
        <begin position="132"/>
        <end position="136"/>
    </location>
    <ligand>
        <name>S-adenosyl-L-methionine</name>
        <dbReference type="ChEBI" id="CHEBI:59789"/>
    </ligand>
</feature>
<dbReference type="GO" id="GO:0032259">
    <property type="term" value="P:methylation"/>
    <property type="evidence" value="ECO:0007669"/>
    <property type="project" value="UniProtKB-KW"/>
</dbReference>
<comment type="catalytic activity">
    <reaction evidence="4 5">
        <text>L-glutaminyl-[peptide chain release factor] + S-adenosyl-L-methionine = N(5)-methyl-L-glutaminyl-[peptide chain release factor] + S-adenosyl-L-homocysteine + H(+)</text>
        <dbReference type="Rhea" id="RHEA:42896"/>
        <dbReference type="Rhea" id="RHEA-COMP:10271"/>
        <dbReference type="Rhea" id="RHEA-COMP:10272"/>
        <dbReference type="ChEBI" id="CHEBI:15378"/>
        <dbReference type="ChEBI" id="CHEBI:30011"/>
        <dbReference type="ChEBI" id="CHEBI:57856"/>
        <dbReference type="ChEBI" id="CHEBI:59789"/>
        <dbReference type="ChEBI" id="CHEBI:61891"/>
        <dbReference type="EC" id="2.1.1.297"/>
    </reaction>
</comment>
<evidence type="ECO:0000259" key="7">
    <source>
        <dbReference type="Pfam" id="PF17827"/>
    </source>
</evidence>
<dbReference type="SUPFAM" id="SSF53335">
    <property type="entry name" value="S-adenosyl-L-methionine-dependent methyltransferases"/>
    <property type="match status" value="1"/>
</dbReference>
<keyword evidence="3 5" id="KW-0949">S-adenosyl-L-methionine</keyword>
<keyword evidence="2 5" id="KW-0808">Transferase</keyword>
<keyword evidence="1 5" id="KW-0489">Methyltransferase</keyword>
<dbReference type="InterPro" id="IPR050320">
    <property type="entry name" value="N5-glutamine_MTase"/>
</dbReference>
<dbReference type="NCBIfam" id="TIGR03534">
    <property type="entry name" value="RF_mod_PrmC"/>
    <property type="match status" value="1"/>
</dbReference>
<reference evidence="8 9" key="1">
    <citation type="submission" date="2024-04" db="EMBL/GenBank/DDBJ databases">
        <title>Novel species of the genus Ideonella isolated from streams.</title>
        <authorList>
            <person name="Lu H."/>
        </authorList>
    </citation>
    <scope>NUCLEOTIDE SEQUENCE [LARGE SCALE GENOMIC DNA]</scope>
    <source>
        <strain evidence="8 9">DXS29W</strain>
    </source>
</reference>
<dbReference type="Gene3D" id="1.10.8.10">
    <property type="entry name" value="DNA helicase RuvA subunit, C-terminal domain"/>
    <property type="match status" value="1"/>
</dbReference>
<dbReference type="InterPro" id="IPR040758">
    <property type="entry name" value="PrmC_N"/>
</dbReference>
<protein>
    <recommendedName>
        <fullName evidence="5">Release factor glutamine methyltransferase</fullName>
        <shortName evidence="5">RF MTase</shortName>
        <ecNumber evidence="5">2.1.1.297</ecNumber>
    </recommendedName>
    <alternativeName>
        <fullName evidence="5">N5-glutamine methyltransferase PrmC</fullName>
    </alternativeName>
    <alternativeName>
        <fullName evidence="5">Protein-(glutamine-N5) MTase PrmC</fullName>
    </alternativeName>
    <alternativeName>
        <fullName evidence="5">Protein-glutamine N-methyltransferase PrmC</fullName>
    </alternativeName>
</protein>
<feature type="binding site" evidence="5">
    <location>
        <position position="155"/>
    </location>
    <ligand>
        <name>S-adenosyl-L-methionine</name>
        <dbReference type="ChEBI" id="CHEBI:59789"/>
    </ligand>
</feature>
<dbReference type="EMBL" id="JBBUTG010000007">
    <property type="protein sequence ID" value="MEK8031964.1"/>
    <property type="molecule type" value="Genomic_DNA"/>
</dbReference>
<organism evidence="8 9">
    <name type="scientific">Ideonella lacteola</name>
    <dbReference type="NCBI Taxonomy" id="2984193"/>
    <lineage>
        <taxon>Bacteria</taxon>
        <taxon>Pseudomonadati</taxon>
        <taxon>Pseudomonadota</taxon>
        <taxon>Betaproteobacteria</taxon>
        <taxon>Burkholderiales</taxon>
        <taxon>Sphaerotilaceae</taxon>
        <taxon>Ideonella</taxon>
    </lineage>
</organism>
<evidence type="ECO:0000256" key="1">
    <source>
        <dbReference type="ARBA" id="ARBA00022603"/>
    </source>
</evidence>
<feature type="domain" description="Release factor glutamine methyltransferase N-terminal" evidence="7">
    <location>
        <begin position="23"/>
        <end position="83"/>
    </location>
</feature>
<evidence type="ECO:0000256" key="5">
    <source>
        <dbReference type="HAMAP-Rule" id="MF_02126"/>
    </source>
</evidence>
<feature type="binding site" evidence="5">
    <location>
        <position position="197"/>
    </location>
    <ligand>
        <name>S-adenosyl-L-methionine</name>
        <dbReference type="ChEBI" id="CHEBI:59789"/>
    </ligand>
</feature>
<dbReference type="Proteomes" id="UP001371218">
    <property type="component" value="Unassembled WGS sequence"/>
</dbReference>
<keyword evidence="9" id="KW-1185">Reference proteome</keyword>
<dbReference type="InterPro" id="IPR019874">
    <property type="entry name" value="RF_methyltr_PrmC"/>
</dbReference>
<evidence type="ECO:0000256" key="2">
    <source>
        <dbReference type="ARBA" id="ARBA00022679"/>
    </source>
</evidence>
<dbReference type="Gene3D" id="3.40.50.150">
    <property type="entry name" value="Vaccinia Virus protein VP39"/>
    <property type="match status" value="1"/>
</dbReference>
<dbReference type="CDD" id="cd02440">
    <property type="entry name" value="AdoMet_MTases"/>
    <property type="match status" value="1"/>
</dbReference>
<dbReference type="Pfam" id="PF05175">
    <property type="entry name" value="MTS"/>
    <property type="match status" value="1"/>
</dbReference>
<evidence type="ECO:0000256" key="4">
    <source>
        <dbReference type="ARBA" id="ARBA00048391"/>
    </source>
</evidence>
<dbReference type="GO" id="GO:0102559">
    <property type="term" value="F:peptide chain release factor N(5)-glutamine methyltransferase activity"/>
    <property type="evidence" value="ECO:0007669"/>
    <property type="project" value="UniProtKB-EC"/>
</dbReference>
<gene>
    <name evidence="5 8" type="primary">prmC</name>
    <name evidence="8" type="ORF">AACH06_14140</name>
</gene>
<feature type="domain" description="Methyltransferase small" evidence="6">
    <location>
        <begin position="114"/>
        <end position="208"/>
    </location>
</feature>
<comment type="function">
    <text evidence="5">Methylates the class 1 translation termination release factors RF1/PrfA and RF2/PrfB on the glutamine residue of the universally conserved GGQ motif.</text>
</comment>
<dbReference type="PROSITE" id="PS00092">
    <property type="entry name" value="N6_MTASE"/>
    <property type="match status" value="1"/>
</dbReference>
<feature type="binding site" evidence="5">
    <location>
        <position position="182"/>
    </location>
    <ligand>
        <name>S-adenosyl-L-methionine</name>
        <dbReference type="ChEBI" id="CHEBI:59789"/>
    </ligand>
</feature>
<dbReference type="InterPro" id="IPR029063">
    <property type="entry name" value="SAM-dependent_MTases_sf"/>
</dbReference>
<dbReference type="HAMAP" id="MF_02126">
    <property type="entry name" value="RF_methyltr_PrmC"/>
    <property type="match status" value="1"/>
</dbReference>
<dbReference type="Pfam" id="PF17827">
    <property type="entry name" value="PrmC_N"/>
    <property type="match status" value="1"/>
</dbReference>
<accession>A0ABU9BS63</accession>
<comment type="similarity">
    <text evidence="5">Belongs to the protein N5-glutamine methyltransferase family. PrmC subfamily.</text>
</comment>
<comment type="caution">
    <text evidence="8">The sequence shown here is derived from an EMBL/GenBank/DDBJ whole genome shotgun (WGS) entry which is preliminary data.</text>
</comment>